<feature type="transmembrane region" description="Helical" evidence="2">
    <location>
        <begin position="700"/>
        <end position="724"/>
    </location>
</feature>
<dbReference type="EMBL" id="CP053923">
    <property type="protein sequence ID" value="QNT69855.1"/>
    <property type="molecule type" value="Genomic_DNA"/>
</dbReference>
<name>A0A7H1N2B9_9PROT</name>
<proteinExistence type="predicted"/>
<dbReference type="KEGG" id="dvn:HQ394_11665"/>
<reference evidence="3 4" key="1">
    <citation type="submission" date="2020-05" db="EMBL/GenBank/DDBJ databases">
        <title>Complete closed genome sequence of Defluviicoccus vanus.</title>
        <authorList>
            <person name="Bessarab I."/>
            <person name="Arumugam K."/>
            <person name="Maszenan A.M."/>
            <person name="Seviour R.J."/>
            <person name="Williams R.B."/>
        </authorList>
    </citation>
    <scope>NUCLEOTIDE SEQUENCE [LARGE SCALE GENOMIC DNA]</scope>
    <source>
        <strain evidence="3 4">Ben 114</strain>
    </source>
</reference>
<evidence type="ECO:0000256" key="1">
    <source>
        <dbReference type="SAM" id="MobiDB-lite"/>
    </source>
</evidence>
<feature type="region of interest" description="Disordered" evidence="1">
    <location>
        <begin position="586"/>
        <end position="615"/>
    </location>
</feature>
<keyword evidence="2" id="KW-1133">Transmembrane helix</keyword>
<sequence>MVLMSVLAWRQDTGSTGQGKRRNGVNGGTQGDHDGKAASQSTPARGIFASGRFWPTRSIAGVLVLLCLVVLPMLPARPSRALASAATATATEAWAQERICAGDPADFNTHLSAVADPRRTEGWDDRRLLGSRFLVALISGDLCKIPARGVDIIGAWVREPIDLQGANIAAQLRIRGSRFDAPVQLDRVRAEKLLSFAGSHFAGRLLMTEIAIRGSLFLGDGASFDDKVVLWGASVDGQASFSPESIDREDFIRPLHGGGQAEDKPQRTRFADTLDMNGIRVTRILDLRNVDAEKDVLLDRARVDGDLRLSGAHFGGALSMDSIKVGESVEAWGIIWGNQEKDGSCTSAHRDRKIYSNVTQDDATNTGGITAEWRFYYASVGVNFYLTGACLADLATLNLSGSRIGGQLFLGSIDHYPANAWGERSILILRNASIGKIQDTPSIALTGVTATSSGVAATSMSPTGAPMPKRESWPLRLELDGFTYASWDGLDRQERPTGSAGRRVIPARGDPWLIEWLARDHSYSRQPYEQLARVMTTQGKTGVGNDLLFTSQEIERCIAVDGSTSAGIESCILRRSGIIDLAQANPAPPLSPAAKTEPSAKTDSAAMDTESGPEREQQLLDYGVRTTVWLLNGYGYRPLWSMGWFMVLIMIGSVLFRYRTEEGRQRTIWFATEYTFDTLLPAVNLCKEFDSIRIDGPIRYYFIALKVLGYVFVATLLQVFYQVIGRSIT</sequence>
<keyword evidence="2" id="KW-0472">Membrane</keyword>
<keyword evidence="2" id="KW-0812">Transmembrane</keyword>
<organism evidence="3 4">
    <name type="scientific">Defluviicoccus vanus</name>
    <dbReference type="NCBI Taxonomy" id="111831"/>
    <lineage>
        <taxon>Bacteria</taxon>
        <taxon>Pseudomonadati</taxon>
        <taxon>Pseudomonadota</taxon>
        <taxon>Alphaproteobacteria</taxon>
        <taxon>Rhodospirillales</taxon>
        <taxon>Rhodospirillaceae</taxon>
        <taxon>Defluviicoccus</taxon>
    </lineage>
</organism>
<feature type="transmembrane region" description="Helical" evidence="2">
    <location>
        <begin position="639"/>
        <end position="658"/>
    </location>
</feature>
<feature type="region of interest" description="Disordered" evidence="1">
    <location>
        <begin position="13"/>
        <end position="41"/>
    </location>
</feature>
<evidence type="ECO:0000313" key="4">
    <source>
        <dbReference type="Proteomes" id="UP000516369"/>
    </source>
</evidence>
<evidence type="ECO:0000313" key="3">
    <source>
        <dbReference type="EMBL" id="QNT69855.1"/>
    </source>
</evidence>
<gene>
    <name evidence="3" type="ORF">HQ394_11665</name>
</gene>
<protein>
    <submittedName>
        <fullName evidence="3">Uncharacterized protein</fullName>
    </submittedName>
</protein>
<keyword evidence="4" id="KW-1185">Reference proteome</keyword>
<accession>A0A7H1N2B9</accession>
<evidence type="ECO:0000256" key="2">
    <source>
        <dbReference type="SAM" id="Phobius"/>
    </source>
</evidence>
<dbReference type="Proteomes" id="UP000516369">
    <property type="component" value="Chromosome"/>
</dbReference>
<dbReference type="AlphaFoldDB" id="A0A7H1N2B9"/>